<organism evidence="12 13">
    <name type="scientific">Amorphus orientalis</name>
    <dbReference type="NCBI Taxonomy" id="649198"/>
    <lineage>
        <taxon>Bacteria</taxon>
        <taxon>Pseudomonadati</taxon>
        <taxon>Pseudomonadota</taxon>
        <taxon>Alphaproteobacteria</taxon>
        <taxon>Hyphomicrobiales</taxon>
        <taxon>Amorphaceae</taxon>
        <taxon>Amorphus</taxon>
    </lineage>
</organism>
<evidence type="ECO:0000256" key="2">
    <source>
        <dbReference type="ARBA" id="ARBA00022630"/>
    </source>
</evidence>
<evidence type="ECO:0000256" key="1">
    <source>
        <dbReference type="ARBA" id="ARBA00001974"/>
    </source>
</evidence>
<dbReference type="PANTHER" id="PTHR47354">
    <property type="entry name" value="NADH OXIDOREDUCTASE HCR"/>
    <property type="match status" value="1"/>
</dbReference>
<keyword evidence="4" id="KW-0479">Metal-binding</keyword>
<dbReference type="SUPFAM" id="SSF54292">
    <property type="entry name" value="2Fe-2S ferredoxin-like"/>
    <property type="match status" value="1"/>
</dbReference>
<dbReference type="GO" id="GO:0010124">
    <property type="term" value="P:phenylacetate catabolic process"/>
    <property type="evidence" value="ECO:0007669"/>
    <property type="project" value="InterPro"/>
</dbReference>
<protein>
    <submittedName>
        <fullName evidence="12">Ring-1,2-phenylacetyl-CoA epoxidase subunit PaaE</fullName>
    </submittedName>
</protein>
<dbReference type="InterPro" id="IPR001433">
    <property type="entry name" value="OxRdtase_FAD/NAD-bd"/>
</dbReference>
<proteinExistence type="predicted"/>
<dbReference type="Pfam" id="PF00175">
    <property type="entry name" value="NAD_binding_1"/>
    <property type="match status" value="1"/>
</dbReference>
<keyword evidence="8" id="KW-0411">Iron-sulfur</keyword>
<sequence length="360" mass="39297">MSPRFHTLTVKDVRRETPDAVSIAFDVPSDLQDAYHYEPGQYLTLKTDIDGSEVRRSYSICSGVDDGEIRVAVKKVDGGVFSTFANEGLSAGVPLDVMTPMGRFVVPVDPTAEKVYVALAAGSGITPIMAQIKTILAREPKSRFFLFYGNRTAQSILFKDEIEDLKDRFLQRLSVVHVLSGEAQDVPILSGRLEPDKVKAFLTHVMPAANVDHFLVCGPGLMIEGARKVLEELQVPEEKVHVELFTPAGSEITSAPPVRKKPVVEDGESRSAEVIQDGTSTNLSVKDGETIIDAAIRAGIDLPYSCKGGMCCTCRAKVLEGEVTMDVNYSLEPWELEAGFVLTCQSHPTTDKVVLDYDAM</sequence>
<dbReference type="InterPro" id="IPR050415">
    <property type="entry name" value="MRET"/>
</dbReference>
<comment type="caution">
    <text evidence="12">The sequence shown here is derived from an EMBL/GenBank/DDBJ whole genome shotgun (WGS) entry which is preliminary data.</text>
</comment>
<evidence type="ECO:0000256" key="8">
    <source>
        <dbReference type="ARBA" id="ARBA00023014"/>
    </source>
</evidence>
<comment type="cofactor">
    <cofactor evidence="1">
        <name>FAD</name>
        <dbReference type="ChEBI" id="CHEBI:57692"/>
    </cofactor>
</comment>
<name>A0AAE3VMK8_9HYPH</name>
<dbReference type="InterPro" id="IPR017938">
    <property type="entry name" value="Riboflavin_synthase-like_b-brl"/>
</dbReference>
<dbReference type="SUPFAM" id="SSF63380">
    <property type="entry name" value="Riboflavin synthase domain-like"/>
    <property type="match status" value="1"/>
</dbReference>
<dbReference type="Pfam" id="PF00111">
    <property type="entry name" value="Fer2"/>
    <property type="match status" value="1"/>
</dbReference>
<accession>A0AAE3VMK8</accession>
<dbReference type="InterPro" id="IPR036010">
    <property type="entry name" value="2Fe-2S_ferredoxin-like_sf"/>
</dbReference>
<comment type="cofactor">
    <cofactor evidence="9">
        <name>[2Fe-2S] cluster</name>
        <dbReference type="ChEBI" id="CHEBI:190135"/>
    </cofactor>
</comment>
<dbReference type="InterPro" id="IPR039261">
    <property type="entry name" value="FNR_nucleotide-bd"/>
</dbReference>
<dbReference type="Gene3D" id="3.10.20.30">
    <property type="match status" value="1"/>
</dbReference>
<dbReference type="EMBL" id="JAUSUL010000001">
    <property type="protein sequence ID" value="MDQ0314807.1"/>
    <property type="molecule type" value="Genomic_DNA"/>
</dbReference>
<reference evidence="12" key="1">
    <citation type="submission" date="2023-07" db="EMBL/GenBank/DDBJ databases">
        <title>Genomic Encyclopedia of Type Strains, Phase IV (KMG-IV): sequencing the most valuable type-strain genomes for metagenomic binning, comparative biology and taxonomic classification.</title>
        <authorList>
            <person name="Goeker M."/>
        </authorList>
    </citation>
    <scope>NUCLEOTIDE SEQUENCE</scope>
    <source>
        <strain evidence="12">DSM 21202</strain>
    </source>
</reference>
<dbReference type="InterPro" id="IPR008333">
    <property type="entry name" value="Cbr1-like_FAD-bd_dom"/>
</dbReference>
<evidence type="ECO:0000256" key="4">
    <source>
        <dbReference type="ARBA" id="ARBA00022723"/>
    </source>
</evidence>
<feature type="domain" description="2Fe-2S ferredoxin-type" evidence="10">
    <location>
        <begin position="270"/>
        <end position="360"/>
    </location>
</feature>
<dbReference type="PANTHER" id="PTHR47354:SF8">
    <property type="entry name" value="1,2-PHENYLACETYL-COA EPOXIDASE, SUBUNIT E"/>
    <property type="match status" value="1"/>
</dbReference>
<keyword evidence="5" id="KW-0274">FAD</keyword>
<dbReference type="InterPro" id="IPR001709">
    <property type="entry name" value="Flavoprot_Pyr_Nucl_cyt_Rdtase"/>
</dbReference>
<dbReference type="PROSITE" id="PS51085">
    <property type="entry name" value="2FE2S_FER_2"/>
    <property type="match status" value="1"/>
</dbReference>
<dbReference type="GO" id="GO:0051537">
    <property type="term" value="F:2 iron, 2 sulfur cluster binding"/>
    <property type="evidence" value="ECO:0007669"/>
    <property type="project" value="UniProtKB-KW"/>
</dbReference>
<dbReference type="InterPro" id="IPR017927">
    <property type="entry name" value="FAD-bd_FR_type"/>
</dbReference>
<dbReference type="CDD" id="cd00207">
    <property type="entry name" value="fer2"/>
    <property type="match status" value="1"/>
</dbReference>
<dbReference type="Gene3D" id="2.40.30.10">
    <property type="entry name" value="Translation factors"/>
    <property type="match status" value="1"/>
</dbReference>
<evidence type="ECO:0000256" key="6">
    <source>
        <dbReference type="ARBA" id="ARBA00023002"/>
    </source>
</evidence>
<keyword evidence="3" id="KW-0001">2Fe-2S</keyword>
<evidence type="ECO:0000259" key="10">
    <source>
        <dbReference type="PROSITE" id="PS51085"/>
    </source>
</evidence>
<keyword evidence="6" id="KW-0560">Oxidoreductase</keyword>
<dbReference type="InterPro" id="IPR011884">
    <property type="entry name" value="PaaE"/>
</dbReference>
<keyword evidence="2" id="KW-0285">Flavoprotein</keyword>
<dbReference type="Proteomes" id="UP001229244">
    <property type="component" value="Unassembled WGS sequence"/>
</dbReference>
<dbReference type="InterPro" id="IPR012675">
    <property type="entry name" value="Beta-grasp_dom_sf"/>
</dbReference>
<dbReference type="Gene3D" id="3.40.50.80">
    <property type="entry name" value="Nucleotide-binding domain of ferredoxin-NADP reductase (FNR) module"/>
    <property type="match status" value="1"/>
</dbReference>
<feature type="domain" description="FAD-binding FR-type" evidence="11">
    <location>
        <begin position="3"/>
        <end position="107"/>
    </location>
</feature>
<keyword evidence="7" id="KW-0408">Iron</keyword>
<evidence type="ECO:0000256" key="5">
    <source>
        <dbReference type="ARBA" id="ARBA00022827"/>
    </source>
</evidence>
<dbReference type="PRINTS" id="PR00406">
    <property type="entry name" value="CYTB5RDTASE"/>
</dbReference>
<evidence type="ECO:0000256" key="3">
    <source>
        <dbReference type="ARBA" id="ARBA00022714"/>
    </source>
</evidence>
<dbReference type="NCBIfam" id="TIGR02160">
    <property type="entry name" value="PA_CoA_Oxy5"/>
    <property type="match status" value="1"/>
</dbReference>
<dbReference type="GO" id="GO:0050660">
    <property type="term" value="F:flavin adenine dinucleotide binding"/>
    <property type="evidence" value="ECO:0007669"/>
    <property type="project" value="TreeGrafter"/>
</dbReference>
<dbReference type="Pfam" id="PF00970">
    <property type="entry name" value="FAD_binding_6"/>
    <property type="match status" value="1"/>
</dbReference>
<keyword evidence="13" id="KW-1185">Reference proteome</keyword>
<dbReference type="RefSeq" id="WP_306884594.1">
    <property type="nucleotide sequence ID" value="NZ_JAUSUL010000001.1"/>
</dbReference>
<evidence type="ECO:0000256" key="9">
    <source>
        <dbReference type="ARBA" id="ARBA00034078"/>
    </source>
</evidence>
<dbReference type="AlphaFoldDB" id="A0AAE3VMK8"/>
<evidence type="ECO:0000313" key="12">
    <source>
        <dbReference type="EMBL" id="MDQ0314807.1"/>
    </source>
</evidence>
<evidence type="ECO:0000259" key="11">
    <source>
        <dbReference type="PROSITE" id="PS51384"/>
    </source>
</evidence>
<dbReference type="GO" id="GO:0016491">
    <property type="term" value="F:oxidoreductase activity"/>
    <property type="evidence" value="ECO:0007669"/>
    <property type="project" value="UniProtKB-KW"/>
</dbReference>
<evidence type="ECO:0000256" key="7">
    <source>
        <dbReference type="ARBA" id="ARBA00023004"/>
    </source>
</evidence>
<dbReference type="CDD" id="cd06214">
    <property type="entry name" value="PA_degradation_oxidoreductase_like"/>
    <property type="match status" value="1"/>
</dbReference>
<dbReference type="GO" id="GO:0046872">
    <property type="term" value="F:metal ion binding"/>
    <property type="evidence" value="ECO:0007669"/>
    <property type="project" value="UniProtKB-KW"/>
</dbReference>
<dbReference type="InterPro" id="IPR001041">
    <property type="entry name" value="2Fe-2S_ferredoxin-type"/>
</dbReference>
<dbReference type="PRINTS" id="PR00371">
    <property type="entry name" value="FPNCR"/>
</dbReference>
<dbReference type="PROSITE" id="PS51384">
    <property type="entry name" value="FAD_FR"/>
    <property type="match status" value="1"/>
</dbReference>
<evidence type="ECO:0000313" key="13">
    <source>
        <dbReference type="Proteomes" id="UP001229244"/>
    </source>
</evidence>
<gene>
    <name evidence="12" type="ORF">J2S73_001244</name>
</gene>
<dbReference type="SUPFAM" id="SSF52343">
    <property type="entry name" value="Ferredoxin reductase-like, C-terminal NADP-linked domain"/>
    <property type="match status" value="1"/>
</dbReference>